<dbReference type="PANTHER" id="PTHR37542">
    <property type="entry name" value="HELO DOMAIN-CONTAINING PROTEIN-RELATED"/>
    <property type="match status" value="1"/>
</dbReference>
<organism evidence="1 2">
    <name type="scientific">Neonectria magnoliae</name>
    <dbReference type="NCBI Taxonomy" id="2732573"/>
    <lineage>
        <taxon>Eukaryota</taxon>
        <taxon>Fungi</taxon>
        <taxon>Dikarya</taxon>
        <taxon>Ascomycota</taxon>
        <taxon>Pezizomycotina</taxon>
        <taxon>Sordariomycetes</taxon>
        <taxon>Hypocreomycetidae</taxon>
        <taxon>Hypocreales</taxon>
        <taxon>Nectriaceae</taxon>
        <taxon>Neonectria</taxon>
    </lineage>
</organism>
<keyword evidence="2" id="KW-1185">Reference proteome</keyword>
<gene>
    <name evidence="1" type="ORF">QQZ08_005804</name>
</gene>
<comment type="caution">
    <text evidence="1">The sequence shown here is derived from an EMBL/GenBank/DDBJ whole genome shotgun (WGS) entry which is preliminary data.</text>
</comment>
<evidence type="ECO:0000313" key="1">
    <source>
        <dbReference type="EMBL" id="KAK7427698.1"/>
    </source>
</evidence>
<reference evidence="1 2" key="1">
    <citation type="journal article" date="2025" name="Microbiol. Resour. Announc.">
        <title>Draft genome sequences for Neonectria magnoliae and Neonectria punicea, canker pathogens of Liriodendron tulipifera and Acer saccharum in West Virginia.</title>
        <authorList>
            <person name="Petronek H.M."/>
            <person name="Kasson M.T."/>
            <person name="Metheny A.M."/>
            <person name="Stauder C.M."/>
            <person name="Lovett B."/>
            <person name="Lynch S.C."/>
            <person name="Garnas J.R."/>
            <person name="Kasson L.R."/>
            <person name="Stajich J.E."/>
        </authorList>
    </citation>
    <scope>NUCLEOTIDE SEQUENCE [LARGE SCALE GENOMIC DNA]</scope>
    <source>
        <strain evidence="1 2">NRRL 64651</strain>
    </source>
</reference>
<name>A0ABR1I463_9HYPO</name>
<dbReference type="PANTHER" id="PTHR37542:SF3">
    <property type="entry name" value="PRION-INHIBITION AND PROPAGATION HELO DOMAIN-CONTAINING PROTEIN"/>
    <property type="match status" value="1"/>
</dbReference>
<accession>A0ABR1I463</accession>
<dbReference type="InterPro" id="IPR011009">
    <property type="entry name" value="Kinase-like_dom_sf"/>
</dbReference>
<dbReference type="Gene3D" id="1.10.510.10">
    <property type="entry name" value="Transferase(Phosphotransferase) domain 1"/>
    <property type="match status" value="1"/>
</dbReference>
<evidence type="ECO:0008006" key="3">
    <source>
        <dbReference type="Google" id="ProtNLM"/>
    </source>
</evidence>
<sequence>MAVLAQKLQKAQVNASIFPLLGFQETSAQSRAFQLVFSGQFTNVPPPNLAGYFQSRPKPSLNFRVDLCYQLAIAVLQTHALELVHKNIRPGNILYARQVEQHTTTFKNMVTLQHKINQHPERQVPTAEHEYTMAHDVYSLGESLIRPGPTPTVSDAFVDAFDVLKFAPNQQDPADRHSKFPKNNKAVLLAMNEAHIPIEAGTKMCHTVRDFLKCLDKGEDEYLPANEKDRREVAKQFVDTALTDLRNVRHAI</sequence>
<dbReference type="Proteomes" id="UP001498421">
    <property type="component" value="Unassembled WGS sequence"/>
</dbReference>
<protein>
    <recommendedName>
        <fullName evidence="3">Protein kinase domain-containing protein</fullName>
    </recommendedName>
</protein>
<proteinExistence type="predicted"/>
<dbReference type="EMBL" id="JAZAVK010000050">
    <property type="protein sequence ID" value="KAK7427698.1"/>
    <property type="molecule type" value="Genomic_DNA"/>
</dbReference>
<evidence type="ECO:0000313" key="2">
    <source>
        <dbReference type="Proteomes" id="UP001498421"/>
    </source>
</evidence>
<dbReference type="SUPFAM" id="SSF56112">
    <property type="entry name" value="Protein kinase-like (PK-like)"/>
    <property type="match status" value="1"/>
</dbReference>